<sequence length="39" mass="4477">MSEVVVDGQATIVDLTRFSPPRFVGRKRMVWLVFLQGKL</sequence>
<protein>
    <submittedName>
        <fullName evidence="1">Uncharacterized protein</fullName>
    </submittedName>
</protein>
<evidence type="ECO:0000313" key="1">
    <source>
        <dbReference type="EMBL" id="KAJ6997412.1"/>
    </source>
</evidence>
<comment type="caution">
    <text evidence="1">The sequence shown here is derived from an EMBL/GenBank/DDBJ whole genome shotgun (WGS) entry which is preliminary data.</text>
</comment>
<dbReference type="AlphaFoldDB" id="A0AAD6W351"/>
<dbReference type="EMBL" id="JAQIZT010000005">
    <property type="protein sequence ID" value="KAJ6997412.1"/>
    <property type="molecule type" value="Genomic_DNA"/>
</dbReference>
<keyword evidence="3" id="KW-1185">Reference proteome</keyword>
<name>A0AAD6W351_9ROSI</name>
<dbReference type="Proteomes" id="UP001164929">
    <property type="component" value="Chromosome 5"/>
</dbReference>
<reference evidence="1" key="1">
    <citation type="journal article" date="2023" name="Mol. Ecol. Resour.">
        <title>Chromosome-level genome assembly of a triploid poplar Populus alba 'Berolinensis'.</title>
        <authorList>
            <person name="Chen S."/>
            <person name="Yu Y."/>
            <person name="Wang X."/>
            <person name="Wang S."/>
            <person name="Zhang T."/>
            <person name="Zhou Y."/>
            <person name="He R."/>
            <person name="Meng N."/>
            <person name="Wang Y."/>
            <person name="Liu W."/>
            <person name="Liu Z."/>
            <person name="Liu J."/>
            <person name="Guo Q."/>
            <person name="Huang H."/>
            <person name="Sederoff R.R."/>
            <person name="Wang G."/>
            <person name="Qu G."/>
            <person name="Chen S."/>
        </authorList>
    </citation>
    <scope>NUCLEOTIDE SEQUENCE</scope>
    <source>
        <strain evidence="1">SC-2020</strain>
    </source>
</reference>
<organism evidence="1 3">
    <name type="scientific">Populus alba x Populus x berolinensis</name>
    <dbReference type="NCBI Taxonomy" id="444605"/>
    <lineage>
        <taxon>Eukaryota</taxon>
        <taxon>Viridiplantae</taxon>
        <taxon>Streptophyta</taxon>
        <taxon>Embryophyta</taxon>
        <taxon>Tracheophyta</taxon>
        <taxon>Spermatophyta</taxon>
        <taxon>Magnoliopsida</taxon>
        <taxon>eudicotyledons</taxon>
        <taxon>Gunneridae</taxon>
        <taxon>Pentapetalae</taxon>
        <taxon>rosids</taxon>
        <taxon>fabids</taxon>
        <taxon>Malpighiales</taxon>
        <taxon>Salicaceae</taxon>
        <taxon>Saliceae</taxon>
        <taxon>Populus</taxon>
    </lineage>
</organism>
<gene>
    <name evidence="1" type="ORF">NC653_013855</name>
    <name evidence="2" type="ORF">NC653_013858</name>
</gene>
<evidence type="ECO:0000313" key="3">
    <source>
        <dbReference type="Proteomes" id="UP001164929"/>
    </source>
</evidence>
<proteinExistence type="predicted"/>
<evidence type="ECO:0000313" key="2">
    <source>
        <dbReference type="EMBL" id="KAJ6997415.1"/>
    </source>
</evidence>
<accession>A0AAD6W351</accession>
<dbReference type="EMBL" id="JAQIZT010000005">
    <property type="protein sequence ID" value="KAJ6997415.1"/>
    <property type="molecule type" value="Genomic_DNA"/>
</dbReference>